<reference evidence="3" key="1">
    <citation type="submission" date="2015-05" db="EMBL/GenBank/DDBJ databases">
        <authorList>
            <person name="Fogelqvist Johan"/>
        </authorList>
    </citation>
    <scope>NUCLEOTIDE SEQUENCE [LARGE SCALE GENOMIC DNA]</scope>
</reference>
<name>A0A0G4N7Q5_VERLO</name>
<feature type="region of interest" description="Disordered" evidence="1">
    <location>
        <begin position="104"/>
        <end position="125"/>
    </location>
</feature>
<feature type="compositionally biased region" description="Polar residues" evidence="1">
    <location>
        <begin position="109"/>
        <end position="125"/>
    </location>
</feature>
<evidence type="ECO:0000313" key="3">
    <source>
        <dbReference type="Proteomes" id="UP000045706"/>
    </source>
</evidence>
<dbReference type="AlphaFoldDB" id="A0A0G4N7Q5"/>
<dbReference type="Proteomes" id="UP000045706">
    <property type="component" value="Unassembled WGS sequence"/>
</dbReference>
<evidence type="ECO:0000256" key="1">
    <source>
        <dbReference type="SAM" id="MobiDB-lite"/>
    </source>
</evidence>
<organism evidence="2 3">
    <name type="scientific">Verticillium longisporum</name>
    <name type="common">Verticillium dahliae var. longisporum</name>
    <dbReference type="NCBI Taxonomy" id="100787"/>
    <lineage>
        <taxon>Eukaryota</taxon>
        <taxon>Fungi</taxon>
        <taxon>Dikarya</taxon>
        <taxon>Ascomycota</taxon>
        <taxon>Pezizomycotina</taxon>
        <taxon>Sordariomycetes</taxon>
        <taxon>Hypocreomycetidae</taxon>
        <taxon>Glomerellales</taxon>
        <taxon>Plectosphaerellaceae</taxon>
        <taxon>Verticillium</taxon>
    </lineage>
</organism>
<dbReference type="EMBL" id="CVQI01032828">
    <property type="protein sequence ID" value="CRK42305.1"/>
    <property type="molecule type" value="Genomic_DNA"/>
</dbReference>
<sequence length="159" mass="17300">QHFDRINMSNSHPTPIKVSPSAAVHSAATLDPDLRSQINTLLLKEGHVEKIQDALLHSLNANQTNWPTQLQSHATTLLRSGDVTTFPALLRRVLDDVRHDTLARPLEANQKTNGSKSNGTAATDATPNLAIPAAVTDDMLKIVRESLEAVCEIEESNGR</sequence>
<feature type="region of interest" description="Disordered" evidence="1">
    <location>
        <begin position="1"/>
        <end position="20"/>
    </location>
</feature>
<proteinExistence type="predicted"/>
<protein>
    <submittedName>
        <fullName evidence="2">Uncharacterized protein</fullName>
    </submittedName>
</protein>
<evidence type="ECO:0000313" key="2">
    <source>
        <dbReference type="EMBL" id="CRK42305.1"/>
    </source>
</evidence>
<accession>A0A0G4N7Q5</accession>
<gene>
    <name evidence="2" type="ORF">BN1723_000720</name>
</gene>
<feature type="non-terminal residue" evidence="2">
    <location>
        <position position="1"/>
    </location>
</feature>